<dbReference type="CDD" id="cd03064">
    <property type="entry name" value="TRX_Fd_NuoE"/>
    <property type="match status" value="1"/>
</dbReference>
<feature type="binding site" evidence="7">
    <location>
        <position position="134"/>
    </location>
    <ligand>
        <name>[2Fe-2S] cluster</name>
        <dbReference type="ChEBI" id="CHEBI:190135"/>
    </ligand>
</feature>
<dbReference type="GO" id="GO:0051537">
    <property type="term" value="F:2 iron, 2 sulfur cluster binding"/>
    <property type="evidence" value="ECO:0007669"/>
    <property type="project" value="UniProtKB-KW"/>
</dbReference>
<dbReference type="InterPro" id="IPR028431">
    <property type="entry name" value="NADP_DH_HndA-like"/>
</dbReference>
<dbReference type="SUPFAM" id="SSF52833">
    <property type="entry name" value="Thioredoxin-like"/>
    <property type="match status" value="1"/>
</dbReference>
<dbReference type="InterPro" id="IPR036249">
    <property type="entry name" value="Thioredoxin-like_sf"/>
</dbReference>
<keyword evidence="2 7" id="KW-0001">2Fe-2S</keyword>
<protein>
    <submittedName>
        <fullName evidence="8">NADH:ubiquinone oxidoreductase 24 kD subunit</fullName>
    </submittedName>
</protein>
<dbReference type="AlphaFoldDB" id="A0A0S7BY60"/>
<accession>A0A0S7BY60</accession>
<feature type="binding site" evidence="7">
    <location>
        <position position="98"/>
    </location>
    <ligand>
        <name>[2Fe-2S] cluster</name>
        <dbReference type="ChEBI" id="CHEBI:190135"/>
    </ligand>
</feature>
<gene>
    <name evidence="8" type="ORF">TBC1_111296</name>
</gene>
<dbReference type="PROSITE" id="PS01099">
    <property type="entry name" value="COMPLEX1_24K"/>
    <property type="match status" value="1"/>
</dbReference>
<keyword evidence="5 7" id="KW-0411">Iron-sulfur</keyword>
<evidence type="ECO:0000256" key="5">
    <source>
        <dbReference type="ARBA" id="ARBA00023014"/>
    </source>
</evidence>
<name>A0A0S7BY60_9BACT</name>
<dbReference type="STRING" id="1678841.TBC1_111296"/>
<dbReference type="FunFam" id="3.40.30.10:FF:000015">
    <property type="entry name" value="NADH-quinone oxidoreductase subunit E"/>
    <property type="match status" value="1"/>
</dbReference>
<keyword evidence="4 7" id="KW-0408">Iron</keyword>
<dbReference type="Gene3D" id="1.10.10.1590">
    <property type="entry name" value="NADH-quinone oxidoreductase subunit E"/>
    <property type="match status" value="1"/>
</dbReference>
<dbReference type="InterPro" id="IPR002023">
    <property type="entry name" value="NuoE-like"/>
</dbReference>
<dbReference type="PIRSF" id="PIRSF000216">
    <property type="entry name" value="NADH_DH_24kDa"/>
    <property type="match status" value="1"/>
</dbReference>
<organism evidence="8">
    <name type="scientific">Lentimicrobium saccharophilum</name>
    <dbReference type="NCBI Taxonomy" id="1678841"/>
    <lineage>
        <taxon>Bacteria</taxon>
        <taxon>Pseudomonadati</taxon>
        <taxon>Bacteroidota</taxon>
        <taxon>Bacteroidia</taxon>
        <taxon>Bacteroidales</taxon>
        <taxon>Lentimicrobiaceae</taxon>
        <taxon>Lentimicrobium</taxon>
    </lineage>
</organism>
<proteinExistence type="inferred from homology"/>
<reference evidence="8" key="1">
    <citation type="journal article" date="2015" name="Genome Announc.">
        <title>Draft Genome Sequence of Bacteroidales Strain TBC1, a Novel Isolate from a Methanogenic Wastewater Treatment System.</title>
        <authorList>
            <person name="Tourlousse D.M."/>
            <person name="Matsuura N."/>
            <person name="Sun L."/>
            <person name="Toyonaga M."/>
            <person name="Kuroda K."/>
            <person name="Ohashi A."/>
            <person name="Cruz R."/>
            <person name="Yamaguchi T."/>
            <person name="Sekiguchi Y."/>
        </authorList>
    </citation>
    <scope>NUCLEOTIDE SEQUENCE [LARGE SCALE GENOMIC DNA]</scope>
    <source>
        <strain evidence="8">TBC1</strain>
    </source>
</reference>
<comment type="cofactor">
    <cofactor evidence="6">
        <name>[2Fe-2S] cluster</name>
        <dbReference type="ChEBI" id="CHEBI:190135"/>
    </cofactor>
</comment>
<evidence type="ECO:0000256" key="3">
    <source>
        <dbReference type="ARBA" id="ARBA00022723"/>
    </source>
</evidence>
<sequence length="176" mass="19605">MRVARIQKAEKPLNGEVPDLNLLNPLIEKYKERKGNMIPLLQGAQNIYGYIPRQAFEKISADTGLSLSEMYGVATFYAQFRLKPVGKHIIKVCHGTACHVQNANSITDAIQDSLKIKDTETTEDGMFTLESVACLGCCSLAPVMMIGEDTYGKLTGKDAVKIIKEIRLKENRQEEK</sequence>
<keyword evidence="3 7" id="KW-0479">Metal-binding</keyword>
<dbReference type="GO" id="GO:0046872">
    <property type="term" value="F:metal ion binding"/>
    <property type="evidence" value="ECO:0007669"/>
    <property type="project" value="UniProtKB-KW"/>
</dbReference>
<evidence type="ECO:0000256" key="7">
    <source>
        <dbReference type="PIRSR" id="PIRSR000216-1"/>
    </source>
</evidence>
<comment type="cofactor">
    <cofactor evidence="7">
        <name>[2Fe-2S] cluster</name>
        <dbReference type="ChEBI" id="CHEBI:190135"/>
    </cofactor>
    <text evidence="7">Binds 1 [2Fe-2S] cluster.</text>
</comment>
<keyword evidence="9" id="KW-1185">Reference proteome</keyword>
<feature type="binding site" evidence="7">
    <location>
        <position position="93"/>
    </location>
    <ligand>
        <name>[2Fe-2S] cluster</name>
        <dbReference type="ChEBI" id="CHEBI:190135"/>
    </ligand>
</feature>
<dbReference type="InterPro" id="IPR042128">
    <property type="entry name" value="NuoE_dom"/>
</dbReference>
<dbReference type="PANTHER" id="PTHR43342">
    <property type="entry name" value="NADH-QUINONE OXIDOREDUCTASE, E SUBUNIT"/>
    <property type="match status" value="1"/>
</dbReference>
<dbReference type="EMBL" id="DF968182">
    <property type="protein sequence ID" value="GAP43154.1"/>
    <property type="molecule type" value="Genomic_DNA"/>
</dbReference>
<comment type="similarity">
    <text evidence="1">Belongs to the complex I 24 kDa subunit family.</text>
</comment>
<evidence type="ECO:0000256" key="4">
    <source>
        <dbReference type="ARBA" id="ARBA00023004"/>
    </source>
</evidence>
<keyword evidence="8" id="KW-0830">Ubiquinone</keyword>
<dbReference type="NCBIfam" id="NF005722">
    <property type="entry name" value="PRK07539.1-2"/>
    <property type="match status" value="1"/>
</dbReference>
<evidence type="ECO:0000256" key="2">
    <source>
        <dbReference type="ARBA" id="ARBA00022714"/>
    </source>
</evidence>
<dbReference type="OrthoDB" id="9807941at2"/>
<evidence type="ECO:0000313" key="9">
    <source>
        <dbReference type="Proteomes" id="UP000053091"/>
    </source>
</evidence>
<evidence type="ECO:0000256" key="1">
    <source>
        <dbReference type="ARBA" id="ARBA00010643"/>
    </source>
</evidence>
<dbReference type="RefSeq" id="WP_062039945.1">
    <property type="nucleotide sequence ID" value="NZ_DF968182.1"/>
</dbReference>
<dbReference type="Gene3D" id="3.40.30.10">
    <property type="entry name" value="Glutaredoxin"/>
    <property type="match status" value="1"/>
</dbReference>
<dbReference type="GO" id="GO:0016491">
    <property type="term" value="F:oxidoreductase activity"/>
    <property type="evidence" value="ECO:0007669"/>
    <property type="project" value="InterPro"/>
</dbReference>
<dbReference type="PANTHER" id="PTHR43342:SF1">
    <property type="entry name" value="BIFURCATING [FEFE] HYDROGENASE GAMMA SUBUNIT"/>
    <property type="match status" value="1"/>
</dbReference>
<dbReference type="InterPro" id="IPR041921">
    <property type="entry name" value="NuoE_N"/>
</dbReference>
<evidence type="ECO:0000256" key="6">
    <source>
        <dbReference type="ARBA" id="ARBA00034078"/>
    </source>
</evidence>
<evidence type="ECO:0000313" key="8">
    <source>
        <dbReference type="EMBL" id="GAP43154.1"/>
    </source>
</evidence>
<dbReference type="Pfam" id="PF01257">
    <property type="entry name" value="2Fe-2S_thioredx"/>
    <property type="match status" value="1"/>
</dbReference>
<feature type="binding site" evidence="7">
    <location>
        <position position="138"/>
    </location>
    <ligand>
        <name>[2Fe-2S] cluster</name>
        <dbReference type="ChEBI" id="CHEBI:190135"/>
    </ligand>
</feature>
<dbReference type="Proteomes" id="UP000053091">
    <property type="component" value="Unassembled WGS sequence"/>
</dbReference>